<evidence type="ECO:0000256" key="1">
    <source>
        <dbReference type="SAM" id="MobiDB-lite"/>
    </source>
</evidence>
<comment type="caution">
    <text evidence="2">The sequence shown here is derived from an EMBL/GenBank/DDBJ whole genome shotgun (WGS) entry which is preliminary data.</text>
</comment>
<organism evidence="2">
    <name type="scientific">marine sediment metagenome</name>
    <dbReference type="NCBI Taxonomy" id="412755"/>
    <lineage>
        <taxon>unclassified sequences</taxon>
        <taxon>metagenomes</taxon>
        <taxon>ecological metagenomes</taxon>
    </lineage>
</organism>
<name>A0A0F9X390_9ZZZZ</name>
<feature type="region of interest" description="Disordered" evidence="1">
    <location>
        <begin position="167"/>
        <end position="186"/>
    </location>
</feature>
<proteinExistence type="predicted"/>
<protein>
    <submittedName>
        <fullName evidence="2">Uncharacterized protein</fullName>
    </submittedName>
</protein>
<dbReference type="EMBL" id="LAZR01000153">
    <property type="protein sequence ID" value="KKN85963.1"/>
    <property type="molecule type" value="Genomic_DNA"/>
</dbReference>
<reference evidence="2" key="1">
    <citation type="journal article" date="2015" name="Nature">
        <title>Complex archaea that bridge the gap between prokaryotes and eukaryotes.</title>
        <authorList>
            <person name="Spang A."/>
            <person name="Saw J.H."/>
            <person name="Jorgensen S.L."/>
            <person name="Zaremba-Niedzwiedzka K."/>
            <person name="Martijn J."/>
            <person name="Lind A.E."/>
            <person name="van Eijk R."/>
            <person name="Schleper C."/>
            <person name="Guy L."/>
            <person name="Ettema T.J."/>
        </authorList>
    </citation>
    <scope>NUCLEOTIDE SEQUENCE</scope>
</reference>
<dbReference type="AlphaFoldDB" id="A0A0F9X390"/>
<evidence type="ECO:0000313" key="2">
    <source>
        <dbReference type="EMBL" id="KKN85963.1"/>
    </source>
</evidence>
<accession>A0A0F9X390</accession>
<sequence length="258" mass="28854">MSDLRGAELLRAFRAGDTEAGLAWLNHAEREDDLVGTIIEWQEQGCGGGPSPMPKRKRVQRWGPYMGVECPGCDRIVEVGAEDGPVMRAWRGGERFPHCGAVVLPAYDRAHHFAPFICVEGETGPMELSEFLEWMGDDLTAIDTNAEQIQRTRDNQAEWEEARALRKANTEEHKARRAERAAKDRAGRAMDGQLAASLVLDEFIAAHNGPMWPKDVDRLRRLEAAHYDATERHRRAHDGWKEAHAAADKAAKALAELE</sequence>
<gene>
    <name evidence="2" type="ORF">LCGC14_0273750</name>
</gene>